<sequence length="170" mass="20460">MIRRKDSVLIKIEEIYGFIVLYSFLVSLISFLASTITILRAISCFNESFNVLVLRTVSAIWQFSFINIKVLLLLIFFYYEFRYRISRKNLKKYVYELFNEDNIKFFDIDGESVFDNDDKIIISIRYNVMLDYELLQKSIIDKIVEFEFSTRDCDDDLLEFLTECKDFKRK</sequence>
<evidence type="ECO:0000313" key="3">
    <source>
        <dbReference type="Proteomes" id="UP000092321"/>
    </source>
</evidence>
<keyword evidence="3" id="KW-1185">Reference proteome</keyword>
<evidence type="ECO:0000256" key="1">
    <source>
        <dbReference type="SAM" id="Phobius"/>
    </source>
</evidence>
<keyword evidence="1" id="KW-0812">Transmembrane</keyword>
<comment type="caution">
    <text evidence="2">The sequence shown here is derived from an EMBL/GenBank/DDBJ whole genome shotgun (WGS) entry which is preliminary data.</text>
</comment>
<gene>
    <name evidence="2" type="ORF">HANVADRAFT_2683</name>
</gene>
<dbReference type="EMBL" id="LXPE01000016">
    <property type="protein sequence ID" value="OBA26577.1"/>
    <property type="molecule type" value="Genomic_DNA"/>
</dbReference>
<dbReference type="AlphaFoldDB" id="A0A1B7TCY3"/>
<evidence type="ECO:0000313" key="2">
    <source>
        <dbReference type="EMBL" id="OBA26577.1"/>
    </source>
</evidence>
<reference evidence="3" key="1">
    <citation type="journal article" date="2016" name="Proc. Natl. Acad. Sci. U.S.A.">
        <title>Comparative genomics of biotechnologically important yeasts.</title>
        <authorList>
            <person name="Riley R."/>
            <person name="Haridas S."/>
            <person name="Wolfe K.H."/>
            <person name="Lopes M.R."/>
            <person name="Hittinger C.T."/>
            <person name="Goeker M."/>
            <person name="Salamov A.A."/>
            <person name="Wisecaver J.H."/>
            <person name="Long T.M."/>
            <person name="Calvey C.H."/>
            <person name="Aerts A.L."/>
            <person name="Barry K.W."/>
            <person name="Choi C."/>
            <person name="Clum A."/>
            <person name="Coughlan A.Y."/>
            <person name="Deshpande S."/>
            <person name="Douglass A.P."/>
            <person name="Hanson S.J."/>
            <person name="Klenk H.-P."/>
            <person name="LaButti K.M."/>
            <person name="Lapidus A."/>
            <person name="Lindquist E.A."/>
            <person name="Lipzen A.M."/>
            <person name="Meier-Kolthoff J.P."/>
            <person name="Ohm R.A."/>
            <person name="Otillar R.P."/>
            <person name="Pangilinan J.L."/>
            <person name="Peng Y."/>
            <person name="Rokas A."/>
            <person name="Rosa C.A."/>
            <person name="Scheuner C."/>
            <person name="Sibirny A.A."/>
            <person name="Slot J.C."/>
            <person name="Stielow J.B."/>
            <person name="Sun H."/>
            <person name="Kurtzman C.P."/>
            <person name="Blackwell M."/>
            <person name="Grigoriev I.V."/>
            <person name="Jeffries T.W."/>
        </authorList>
    </citation>
    <scope>NUCLEOTIDE SEQUENCE [LARGE SCALE GENOMIC DNA]</scope>
    <source>
        <strain evidence="3">NRRL Y-1626</strain>
    </source>
</reference>
<feature type="transmembrane region" description="Helical" evidence="1">
    <location>
        <begin position="15"/>
        <end position="39"/>
    </location>
</feature>
<accession>A0A1B7TCY3</accession>
<name>A0A1B7TCY3_9ASCO</name>
<dbReference type="Proteomes" id="UP000092321">
    <property type="component" value="Unassembled WGS sequence"/>
</dbReference>
<feature type="transmembrane region" description="Helical" evidence="1">
    <location>
        <begin position="59"/>
        <end position="79"/>
    </location>
</feature>
<keyword evidence="1" id="KW-0472">Membrane</keyword>
<protein>
    <submittedName>
        <fullName evidence="2">Uncharacterized protein</fullName>
    </submittedName>
</protein>
<keyword evidence="1" id="KW-1133">Transmembrane helix</keyword>
<proteinExistence type="predicted"/>
<organism evidence="2 3">
    <name type="scientific">Hanseniaspora valbyensis NRRL Y-1626</name>
    <dbReference type="NCBI Taxonomy" id="766949"/>
    <lineage>
        <taxon>Eukaryota</taxon>
        <taxon>Fungi</taxon>
        <taxon>Dikarya</taxon>
        <taxon>Ascomycota</taxon>
        <taxon>Saccharomycotina</taxon>
        <taxon>Saccharomycetes</taxon>
        <taxon>Saccharomycodales</taxon>
        <taxon>Saccharomycodaceae</taxon>
        <taxon>Hanseniaspora</taxon>
    </lineage>
</organism>